<keyword evidence="1" id="KW-0812">Transmembrane</keyword>
<evidence type="ECO:0000256" key="1">
    <source>
        <dbReference type="SAM" id="Phobius"/>
    </source>
</evidence>
<reference evidence="3 4" key="1">
    <citation type="submission" date="2018-11" db="EMBL/GenBank/DDBJ databases">
        <authorList>
            <consortium name="Pathogen Informatics"/>
        </authorList>
    </citation>
    <scope>NUCLEOTIDE SEQUENCE [LARGE SCALE GENOMIC DNA]</scope>
</reference>
<dbReference type="Pfam" id="PF13236">
    <property type="entry name" value="CLU"/>
    <property type="match status" value="1"/>
</dbReference>
<dbReference type="OrthoDB" id="1414216at2759"/>
<feature type="domain" description="Clu" evidence="2">
    <location>
        <begin position="95"/>
        <end position="348"/>
    </location>
</feature>
<dbReference type="Proteomes" id="UP000270296">
    <property type="component" value="Unassembled WGS sequence"/>
</dbReference>
<feature type="transmembrane region" description="Helical" evidence="1">
    <location>
        <begin position="15"/>
        <end position="38"/>
    </location>
</feature>
<dbReference type="GO" id="GO:0003729">
    <property type="term" value="F:mRNA binding"/>
    <property type="evidence" value="ECO:0007669"/>
    <property type="project" value="TreeGrafter"/>
</dbReference>
<keyword evidence="1" id="KW-0472">Membrane</keyword>
<dbReference type="GO" id="GO:0005737">
    <property type="term" value="C:cytoplasm"/>
    <property type="evidence" value="ECO:0007669"/>
    <property type="project" value="TreeGrafter"/>
</dbReference>
<dbReference type="SUPFAM" id="SSF103107">
    <property type="entry name" value="Hypothetical protein c14orf129, hspc210"/>
    <property type="match status" value="1"/>
</dbReference>
<dbReference type="EMBL" id="UZAM01014021">
    <property type="protein sequence ID" value="VDP31532.1"/>
    <property type="molecule type" value="Genomic_DNA"/>
</dbReference>
<dbReference type="AlphaFoldDB" id="A0A3P8BZE9"/>
<dbReference type="InterPro" id="IPR023231">
    <property type="entry name" value="GSKIP_dom_sf"/>
</dbReference>
<sequence length="363" mass="40624">MLSLIPSPIGSQSTLIPLLLTSFVVYAAVVVDGVVGFVPQPQRDLLYLAVLTLEEKRFYITCCTKGFFVNQSTETEFSPKAVSPKFISHSLIELLCHVPFAFKLGYEEHIPGQTREWNEELQTTRELPRKTLPERLLRERAIFKVYSDFVAAATKGAVVVVDGNVMAINPGENPKMQMFIWNNIFFSLGFDVKDHYKDFGGDAAAFVAPVHLVFDFGDIFNNDLQGVKAYFNLDPEGLFLLGTVVVDYMGYRVTAQSIIPGILEKDQEQSVVYGSVDFGKTVVTSEKYLELLNRCAQQLKILPHRVKSENGDVVKLNSSVESKGIIGNDGRHYILDLLRTFPPDVHYLPGTSVEGRCFFSYAL</sequence>
<dbReference type="InterPro" id="IPR025697">
    <property type="entry name" value="CLU_dom"/>
</dbReference>
<evidence type="ECO:0000313" key="4">
    <source>
        <dbReference type="Proteomes" id="UP000270296"/>
    </source>
</evidence>
<proteinExistence type="predicted"/>
<gene>
    <name evidence="3" type="ORF">SBAD_LOCUS10399</name>
</gene>
<dbReference type="GO" id="GO:0048312">
    <property type="term" value="P:intracellular distribution of mitochondria"/>
    <property type="evidence" value="ECO:0007669"/>
    <property type="project" value="TreeGrafter"/>
</dbReference>
<accession>A0A3P8BZE9</accession>
<evidence type="ECO:0000259" key="2">
    <source>
        <dbReference type="PROSITE" id="PS51823"/>
    </source>
</evidence>
<dbReference type="PANTHER" id="PTHR12601">
    <property type="entry name" value="EUKARYOTIC TRANSLATION INITIATION FACTOR 3 SUBUNIT EIF-3"/>
    <property type="match status" value="1"/>
</dbReference>
<protein>
    <recommendedName>
        <fullName evidence="2">Clu domain-containing protein</fullName>
    </recommendedName>
</protein>
<dbReference type="InterPro" id="IPR027523">
    <property type="entry name" value="CLU_prot"/>
</dbReference>
<dbReference type="PANTHER" id="PTHR12601:SF6">
    <property type="entry name" value="CLUSTERED MITOCHONDRIA PROTEIN HOMOLOG"/>
    <property type="match status" value="1"/>
</dbReference>
<keyword evidence="4" id="KW-1185">Reference proteome</keyword>
<organism evidence="3 4">
    <name type="scientific">Soboliphyme baturini</name>
    <dbReference type="NCBI Taxonomy" id="241478"/>
    <lineage>
        <taxon>Eukaryota</taxon>
        <taxon>Metazoa</taxon>
        <taxon>Ecdysozoa</taxon>
        <taxon>Nematoda</taxon>
        <taxon>Enoplea</taxon>
        <taxon>Dorylaimia</taxon>
        <taxon>Dioctophymatida</taxon>
        <taxon>Dioctophymatoidea</taxon>
        <taxon>Soboliphymatidae</taxon>
        <taxon>Soboliphyme</taxon>
    </lineage>
</organism>
<dbReference type="PROSITE" id="PS51823">
    <property type="entry name" value="CLU"/>
    <property type="match status" value="1"/>
</dbReference>
<name>A0A3P8BZE9_9BILA</name>
<keyword evidence="1" id="KW-1133">Transmembrane helix</keyword>
<evidence type="ECO:0000313" key="3">
    <source>
        <dbReference type="EMBL" id="VDP31532.1"/>
    </source>
</evidence>